<keyword evidence="3" id="KW-1003">Cell membrane</keyword>
<feature type="transmembrane region" description="Helical" evidence="9">
    <location>
        <begin position="77"/>
        <end position="104"/>
    </location>
</feature>
<keyword evidence="6" id="KW-0067">ATP-binding</keyword>
<dbReference type="GO" id="GO:0005524">
    <property type="term" value="F:ATP binding"/>
    <property type="evidence" value="ECO:0007669"/>
    <property type="project" value="UniProtKB-KW"/>
</dbReference>
<evidence type="ECO:0000259" key="10">
    <source>
        <dbReference type="PROSITE" id="PS50893"/>
    </source>
</evidence>
<feature type="transmembrane region" description="Helical" evidence="9">
    <location>
        <begin position="249"/>
        <end position="282"/>
    </location>
</feature>
<dbReference type="GO" id="GO:0005886">
    <property type="term" value="C:plasma membrane"/>
    <property type="evidence" value="ECO:0007669"/>
    <property type="project" value="UniProtKB-SubCell"/>
</dbReference>
<dbReference type="PROSITE" id="PS50893">
    <property type="entry name" value="ABC_TRANSPORTER_2"/>
    <property type="match status" value="1"/>
</dbReference>
<evidence type="ECO:0000313" key="12">
    <source>
        <dbReference type="EMBL" id="PKU25360.1"/>
    </source>
</evidence>
<feature type="domain" description="ABC transporter" evidence="10">
    <location>
        <begin position="357"/>
        <end position="591"/>
    </location>
</feature>
<dbReference type="GO" id="GO:0140359">
    <property type="term" value="F:ABC-type transporter activity"/>
    <property type="evidence" value="ECO:0007669"/>
    <property type="project" value="InterPro"/>
</dbReference>
<keyword evidence="5" id="KW-0547">Nucleotide-binding</keyword>
<evidence type="ECO:0000256" key="9">
    <source>
        <dbReference type="SAM" id="Phobius"/>
    </source>
</evidence>
<dbReference type="InterPro" id="IPR039421">
    <property type="entry name" value="Type_1_exporter"/>
</dbReference>
<dbReference type="Gene3D" id="1.20.1560.10">
    <property type="entry name" value="ABC transporter type 1, transmembrane domain"/>
    <property type="match status" value="1"/>
</dbReference>
<feature type="transmembrane region" description="Helical" evidence="9">
    <location>
        <begin position="175"/>
        <end position="195"/>
    </location>
</feature>
<comment type="caution">
    <text evidence="12">The sequence shown here is derived from an EMBL/GenBank/DDBJ whole genome shotgun (WGS) entry which is preliminary data.</text>
</comment>
<dbReference type="SMART" id="SM00382">
    <property type="entry name" value="AAA"/>
    <property type="match status" value="1"/>
</dbReference>
<sequence length="602" mass="63178">MNDRPSGGPVAAQGAPQTAAASAFLKARIPPVRRPLSLAAAAAAINAILLIFQYRLLATGVDAVLFAGRDLAGVWPSLWPIPGFILLRAAVVWAGDAAAGTAAARVKQSVRMDLLDHLMSIGPVPLREERAGALSTLLVEGVEALEPYYARFLPAMASVVLAPLAVLAAVLPEDWLSGLVLLLTAPLIPLFMILIGRGAERLNQRQWSKLARMGAHFLEAFQNLTTLKLFNASRREALLIARMSEDYRLAVMAVLRVAFLSALALEFFATLGVALVAVFIGFRLLDGGMGFERGFFVLLVAPEFYLPLRSMGAHYHARMEAVGAASGLIGLLAHPRPGRPSGSAEGGTGSVSAAPRVVFDAVHLVYGDGRKGLDGADFHLDPGSVTALVGPSGAGKSSVLSVLLGFVPPTAGCVRIDGTALTDMDPEEWRRLIAWVPQAPYLFRGTIADNIRLGFPDADDDAMAAAAGLTGAGDFIRSLPGGYGYEIAEGGGGLSGGQRRLIALTRAALRPAPLVILDEPTASLDRASEKMAGEAIRRFSAGRSVLVVAHRLETVRSADMILVMEGGRVVEQGRHDGLMAAGGLYAGLVRSGEAISAVDGQA</sequence>
<evidence type="ECO:0000256" key="7">
    <source>
        <dbReference type="ARBA" id="ARBA00022989"/>
    </source>
</evidence>
<dbReference type="PANTHER" id="PTHR24221">
    <property type="entry name" value="ATP-BINDING CASSETTE SUB-FAMILY B"/>
    <property type="match status" value="1"/>
</dbReference>
<accession>A0A2N3PY61</accession>
<evidence type="ECO:0000256" key="3">
    <source>
        <dbReference type="ARBA" id="ARBA00022475"/>
    </source>
</evidence>
<evidence type="ECO:0000256" key="4">
    <source>
        <dbReference type="ARBA" id="ARBA00022692"/>
    </source>
</evidence>
<evidence type="ECO:0000256" key="5">
    <source>
        <dbReference type="ARBA" id="ARBA00022741"/>
    </source>
</evidence>
<feature type="transmembrane region" description="Helical" evidence="9">
    <location>
        <begin position="36"/>
        <end position="57"/>
    </location>
</feature>
<evidence type="ECO:0000256" key="8">
    <source>
        <dbReference type="ARBA" id="ARBA00023136"/>
    </source>
</evidence>
<dbReference type="EMBL" id="PIUM01000005">
    <property type="protein sequence ID" value="PKU25360.1"/>
    <property type="molecule type" value="Genomic_DNA"/>
</dbReference>
<feature type="domain" description="ABC transmembrane type-1" evidence="11">
    <location>
        <begin position="38"/>
        <end position="320"/>
    </location>
</feature>
<comment type="subcellular location">
    <subcellularLocation>
        <location evidence="1">Cell membrane</location>
        <topology evidence="1">Multi-pass membrane protein</topology>
    </subcellularLocation>
</comment>
<dbReference type="SUPFAM" id="SSF90123">
    <property type="entry name" value="ABC transporter transmembrane region"/>
    <property type="match status" value="1"/>
</dbReference>
<dbReference type="InterPro" id="IPR027417">
    <property type="entry name" value="P-loop_NTPase"/>
</dbReference>
<dbReference type="NCBIfam" id="TIGR02857">
    <property type="entry name" value="CydD"/>
    <property type="match status" value="1"/>
</dbReference>
<dbReference type="GO" id="GO:0042883">
    <property type="term" value="P:cysteine transport"/>
    <property type="evidence" value="ECO:0007669"/>
    <property type="project" value="InterPro"/>
</dbReference>
<evidence type="ECO:0000256" key="6">
    <source>
        <dbReference type="ARBA" id="ARBA00022840"/>
    </source>
</evidence>
<keyword evidence="7 9" id="KW-1133">Transmembrane helix</keyword>
<dbReference type="InterPro" id="IPR011527">
    <property type="entry name" value="ABC1_TM_dom"/>
</dbReference>
<keyword evidence="4 9" id="KW-0812">Transmembrane</keyword>
<dbReference type="CDD" id="cd18584">
    <property type="entry name" value="ABC_6TM_AarD_CydD"/>
    <property type="match status" value="1"/>
</dbReference>
<dbReference type="FunFam" id="3.40.50.300:FF:000299">
    <property type="entry name" value="ABC transporter ATP-binding protein/permease"/>
    <property type="match status" value="1"/>
</dbReference>
<evidence type="ECO:0000259" key="11">
    <source>
        <dbReference type="PROSITE" id="PS50929"/>
    </source>
</evidence>
<dbReference type="GO" id="GO:0016887">
    <property type="term" value="F:ATP hydrolysis activity"/>
    <property type="evidence" value="ECO:0007669"/>
    <property type="project" value="InterPro"/>
</dbReference>
<keyword evidence="2" id="KW-0813">Transport</keyword>
<organism evidence="12 13">
    <name type="scientific">Telmatospirillum siberiense</name>
    <dbReference type="NCBI Taxonomy" id="382514"/>
    <lineage>
        <taxon>Bacteria</taxon>
        <taxon>Pseudomonadati</taxon>
        <taxon>Pseudomonadota</taxon>
        <taxon>Alphaproteobacteria</taxon>
        <taxon>Rhodospirillales</taxon>
        <taxon>Rhodospirillaceae</taxon>
        <taxon>Telmatospirillum</taxon>
    </lineage>
</organism>
<dbReference type="AlphaFoldDB" id="A0A2N3PY61"/>
<dbReference type="Proteomes" id="UP000233293">
    <property type="component" value="Unassembled WGS sequence"/>
</dbReference>
<dbReference type="InterPro" id="IPR003593">
    <property type="entry name" value="AAA+_ATPase"/>
</dbReference>
<dbReference type="Gene3D" id="3.40.50.300">
    <property type="entry name" value="P-loop containing nucleotide triphosphate hydrolases"/>
    <property type="match status" value="1"/>
</dbReference>
<dbReference type="InterPro" id="IPR003439">
    <property type="entry name" value="ABC_transporter-like_ATP-bd"/>
</dbReference>
<keyword evidence="8 9" id="KW-0472">Membrane</keyword>
<dbReference type="Pfam" id="PF00664">
    <property type="entry name" value="ABC_membrane"/>
    <property type="match status" value="1"/>
</dbReference>
<name>A0A2N3PY61_9PROT</name>
<dbReference type="Pfam" id="PF00005">
    <property type="entry name" value="ABC_tran"/>
    <property type="match status" value="1"/>
</dbReference>
<dbReference type="OrthoDB" id="5288404at2"/>
<dbReference type="PROSITE" id="PS50929">
    <property type="entry name" value="ABC_TM1F"/>
    <property type="match status" value="1"/>
</dbReference>
<evidence type="ECO:0000313" key="13">
    <source>
        <dbReference type="Proteomes" id="UP000233293"/>
    </source>
</evidence>
<dbReference type="PANTHER" id="PTHR24221:SF590">
    <property type="entry name" value="COMPONENT LINKED WITH THE ASSEMBLY OF CYTOCHROME' TRANSPORT TRANSMEMBRANE ATP-BINDING PROTEIN ABC TRANSPORTER CYDD-RELATED"/>
    <property type="match status" value="1"/>
</dbReference>
<dbReference type="SUPFAM" id="SSF52540">
    <property type="entry name" value="P-loop containing nucleoside triphosphate hydrolases"/>
    <property type="match status" value="1"/>
</dbReference>
<gene>
    <name evidence="12" type="primary">cydD</name>
    <name evidence="12" type="ORF">CWS72_07125</name>
</gene>
<protein>
    <submittedName>
        <fullName evidence="12">Thiol reductant ABC exporter subunit CydD</fullName>
    </submittedName>
</protein>
<feature type="transmembrane region" description="Helical" evidence="9">
    <location>
        <begin position="148"/>
        <end position="169"/>
    </location>
</feature>
<evidence type="ECO:0000256" key="1">
    <source>
        <dbReference type="ARBA" id="ARBA00004651"/>
    </source>
</evidence>
<reference evidence="13" key="1">
    <citation type="submission" date="2017-12" db="EMBL/GenBank/DDBJ databases">
        <title>Draft genome sequence of Telmatospirillum siberiense 26-4b1T, an acidotolerant peatland alphaproteobacterium potentially involved in sulfur cycling.</title>
        <authorList>
            <person name="Hausmann B."/>
            <person name="Pjevac P."/>
            <person name="Schreck K."/>
            <person name="Herbold C.W."/>
            <person name="Daims H."/>
            <person name="Wagner M."/>
            <person name="Pester M."/>
            <person name="Loy A."/>
        </authorList>
    </citation>
    <scope>NUCLEOTIDE SEQUENCE [LARGE SCALE GENOMIC DNA]</scope>
    <source>
        <strain evidence="13">26-4b1</strain>
    </source>
</reference>
<proteinExistence type="predicted"/>
<dbReference type="InterPro" id="IPR036640">
    <property type="entry name" value="ABC1_TM_sf"/>
</dbReference>
<dbReference type="RefSeq" id="WP_101249884.1">
    <property type="nucleotide sequence ID" value="NZ_PIUM01000005.1"/>
</dbReference>
<keyword evidence="13" id="KW-1185">Reference proteome</keyword>
<dbReference type="InterPro" id="IPR014216">
    <property type="entry name" value="ABC_transptr_CydD"/>
</dbReference>
<evidence type="ECO:0000256" key="2">
    <source>
        <dbReference type="ARBA" id="ARBA00022448"/>
    </source>
</evidence>